<dbReference type="GO" id="GO:0016491">
    <property type="term" value="F:oxidoreductase activity"/>
    <property type="evidence" value="ECO:0007669"/>
    <property type="project" value="InterPro"/>
</dbReference>
<sequence length="581" mass="63395">MIIALTALGCKGTGSTTPAGEGGNPETAIVVPGVAKGSQITGPRADFYKGAFPEAAEFESKNIPAAMIRDLDKGNNTYVVAKDADGDTLGYLRDISAPMTLNDDCPCNPVSVTLAFQQDLMLLKLLYAAPLQKAYHKPMSESEMELLTQLATRPSDSLLTVTDPKLLVDGASGATRKEYQGTVILEGAYTTWRVAGLVRETQRILAGAPISRDSKRLEAVLATQKKPGEQALSLAAFIPTAESEPFAQQAMRTMVRAYVGHLEEKGEPLAAVEARILDPQLSDELSTIETLYACQGFAAENLRTEFQKQCLKQLTTATGIEQFGAEMGLLRGTVAYYDKDYATAAQDLSVAASAIDPYLDAEMHIRLMTSLQKIGQNEKACMGAQGLYYIHPAHKDVRALLSACGPETDKLVALLDTKRKEALVGSQVSGAPVAPMNLTLDNRDVALDLAKDGKTSLVVFFATWCPHCQQELPHLVEFQKSLNANPKLKDKVQMVGIRTAIEREQEPYSAFQKRFNINFPIYTDPAMSLVFQKFMQTHGKKPALPTLAVVDSKGSVRYFIENGEHRKLEEELLWALESLVQ</sequence>
<comment type="subcellular location">
    <subcellularLocation>
        <location evidence="1">Cell envelope</location>
    </subcellularLocation>
</comment>
<protein>
    <recommendedName>
        <fullName evidence="5">Thioredoxin domain-containing protein</fullName>
    </recommendedName>
</protein>
<dbReference type="GO" id="GO:0030313">
    <property type="term" value="C:cell envelope"/>
    <property type="evidence" value="ECO:0007669"/>
    <property type="project" value="UniProtKB-SubCell"/>
</dbReference>
<dbReference type="AlphaFoldDB" id="D6PE51"/>
<dbReference type="PANTHER" id="PTHR42852">
    <property type="entry name" value="THIOL:DISULFIDE INTERCHANGE PROTEIN DSBE"/>
    <property type="match status" value="1"/>
</dbReference>
<proteinExistence type="predicted"/>
<reference evidence="6" key="1">
    <citation type="journal article" date="2010" name="ISME J.">
        <title>Metagenome of the Mediterranean deep chlorophyll maximum studied by direct and fosmid library 454 pyrosequencing.</title>
        <authorList>
            <person name="Ghai R."/>
            <person name="Martin-Cuadrado A.B."/>
            <person name="Molto A.G."/>
            <person name="Heredia I.G."/>
            <person name="Cabrera R."/>
            <person name="Martin J."/>
            <person name="Verdu M."/>
            <person name="Deschamps P."/>
            <person name="Moreira D."/>
            <person name="Lopez-Garcia P."/>
            <person name="Mira A."/>
            <person name="Rodriguez-Valera F."/>
        </authorList>
    </citation>
    <scope>NUCLEOTIDE SEQUENCE</scope>
</reference>
<name>D6PE51_9BACT</name>
<evidence type="ECO:0000259" key="5">
    <source>
        <dbReference type="PROSITE" id="PS51352"/>
    </source>
</evidence>
<dbReference type="CDD" id="cd02966">
    <property type="entry name" value="TlpA_like_family"/>
    <property type="match status" value="1"/>
</dbReference>
<evidence type="ECO:0000313" key="6">
    <source>
        <dbReference type="EMBL" id="ADD94002.1"/>
    </source>
</evidence>
<evidence type="ECO:0000256" key="2">
    <source>
        <dbReference type="ARBA" id="ARBA00022748"/>
    </source>
</evidence>
<accession>D6PE51</accession>
<dbReference type="InterPro" id="IPR036249">
    <property type="entry name" value="Thioredoxin-like_sf"/>
</dbReference>
<keyword evidence="2" id="KW-0201">Cytochrome c-type biogenesis</keyword>
<dbReference type="PROSITE" id="PS00194">
    <property type="entry name" value="THIOREDOXIN_1"/>
    <property type="match status" value="1"/>
</dbReference>
<dbReference type="PROSITE" id="PS51352">
    <property type="entry name" value="THIOREDOXIN_2"/>
    <property type="match status" value="1"/>
</dbReference>
<dbReference type="EMBL" id="GU943009">
    <property type="protein sequence ID" value="ADD94002.1"/>
    <property type="molecule type" value="Genomic_DNA"/>
</dbReference>
<dbReference type="PANTHER" id="PTHR42852:SF6">
    <property type="entry name" value="THIOL:DISULFIDE INTERCHANGE PROTEIN DSBE"/>
    <property type="match status" value="1"/>
</dbReference>
<dbReference type="InterPro" id="IPR050553">
    <property type="entry name" value="Thioredoxin_ResA/DsbE_sf"/>
</dbReference>
<dbReference type="GO" id="GO:0017004">
    <property type="term" value="P:cytochrome complex assembly"/>
    <property type="evidence" value="ECO:0007669"/>
    <property type="project" value="UniProtKB-KW"/>
</dbReference>
<keyword evidence="3" id="KW-1015">Disulfide bond</keyword>
<dbReference type="InterPro" id="IPR017937">
    <property type="entry name" value="Thioredoxin_CS"/>
</dbReference>
<evidence type="ECO:0000256" key="3">
    <source>
        <dbReference type="ARBA" id="ARBA00023157"/>
    </source>
</evidence>
<evidence type="ECO:0000256" key="4">
    <source>
        <dbReference type="ARBA" id="ARBA00023284"/>
    </source>
</evidence>
<organism evidence="6">
    <name type="scientific">uncultured marine bacterium MedDCM-OCT-S11-C310</name>
    <dbReference type="NCBI Taxonomy" id="743080"/>
    <lineage>
        <taxon>Bacteria</taxon>
        <taxon>environmental samples</taxon>
    </lineage>
</organism>
<dbReference type="Gene3D" id="3.40.30.10">
    <property type="entry name" value="Glutaredoxin"/>
    <property type="match status" value="1"/>
</dbReference>
<feature type="domain" description="Thioredoxin" evidence="5">
    <location>
        <begin position="425"/>
        <end position="581"/>
    </location>
</feature>
<dbReference type="SUPFAM" id="SSF52833">
    <property type="entry name" value="Thioredoxin-like"/>
    <property type="match status" value="1"/>
</dbReference>
<dbReference type="InterPro" id="IPR013766">
    <property type="entry name" value="Thioredoxin_domain"/>
</dbReference>
<dbReference type="Pfam" id="PF08534">
    <property type="entry name" value="Redoxin"/>
    <property type="match status" value="1"/>
</dbReference>
<evidence type="ECO:0000256" key="1">
    <source>
        <dbReference type="ARBA" id="ARBA00004196"/>
    </source>
</evidence>
<keyword evidence="4" id="KW-0676">Redox-active center</keyword>
<dbReference type="InterPro" id="IPR013740">
    <property type="entry name" value="Redoxin"/>
</dbReference>